<feature type="region of interest" description="Disordered" evidence="6">
    <location>
        <begin position="16"/>
        <end position="57"/>
    </location>
</feature>
<dbReference type="Pfam" id="PF00830">
    <property type="entry name" value="Ribosomal_L28"/>
    <property type="match status" value="1"/>
</dbReference>
<gene>
    <name evidence="7" type="ORF">GGP41_004679</name>
</gene>
<dbReference type="InterPro" id="IPR026569">
    <property type="entry name" value="Ribosomal_bL28"/>
</dbReference>
<evidence type="ECO:0000256" key="4">
    <source>
        <dbReference type="ARBA" id="ARBA00035269"/>
    </source>
</evidence>
<dbReference type="AlphaFoldDB" id="A0A8H6DSN7"/>
<sequence length="496" mass="55365">MHVRCQLLSRRIPAAGAVGRSAHQAQRTYATTAPTPAPAVKNPLQRRRGGDLGSHLPKNVIPKDAYIPAYPYGEHRLFKQANKGLYGEQMIRFGNNVSKETETKTRRKWQPNVLSKSLYSVALKKRIKLRITAKVLKTMDREGGLDEYLLKDNVARIKELGPMGWALRWTLMQKPEVIERLRADAAALGLDQATIDKQWPTPQMMAVRKAAEGTPGLESEEFLESEEQQMWAPEEADTPESPSLEIELLEKYEKGTAAFAANEYLKAVKAAQRYLTRGLVDSEEEGLKLAFIRAKERKEAAVSLKQKTYRRYKEAGLTVEDLQEIRNRFSLPNIKDYTAMKIAYNQRKRKEIEEAGSIEAWKAAARPDKQAAEATYAARVQAAGGEAAFRAAQKAEYAKVIAEAETASTNQTLDAERRRYLERAIHKADLAIKAKAAGGQDDYVESMLEDRRRTASASDGLRGIYEGSVQEKTARGDAWAALVNSSNKAASSQPRA</sequence>
<comment type="function">
    <text evidence="5">Component of the mitochondrial ribosome (mitoribosome), a dedicated translation machinery responsible for the synthesis of mitochondrial genome-encoded proteins, including at least some of the essential transmembrane subunits of the mitochondrial respiratory chain. The mitoribosomes are attached to the mitochondrial inner membrane and translation products are cotranslationally integrated into the membrane.</text>
</comment>
<evidence type="ECO:0000256" key="1">
    <source>
        <dbReference type="ARBA" id="ARBA00008760"/>
    </source>
</evidence>
<dbReference type="PANTHER" id="PTHR13528:SF2">
    <property type="entry name" value="LARGE RIBOSOMAL SUBUNIT PROTEIN BL28M"/>
    <property type="match status" value="1"/>
</dbReference>
<evidence type="ECO:0000313" key="7">
    <source>
        <dbReference type="EMBL" id="KAF5846599.1"/>
    </source>
</evidence>
<comment type="similarity">
    <text evidence="1">Belongs to the bacterial ribosomal protein bL28 family.</text>
</comment>
<dbReference type="Proteomes" id="UP000624244">
    <property type="component" value="Unassembled WGS sequence"/>
</dbReference>
<name>A0A8H6DSN7_COCSA</name>
<dbReference type="EMBL" id="WNKQ01000015">
    <property type="protein sequence ID" value="KAF5846599.1"/>
    <property type="molecule type" value="Genomic_DNA"/>
</dbReference>
<dbReference type="InterPro" id="IPR034704">
    <property type="entry name" value="Ribosomal_bL28/bL31-like_sf"/>
</dbReference>
<accession>A0A8H6DSN7</accession>
<dbReference type="Gene3D" id="2.30.170.40">
    <property type="entry name" value="Ribosomal protein L28/L24"/>
    <property type="match status" value="1"/>
</dbReference>
<dbReference type="OMA" id="IDKQWPT"/>
<proteinExistence type="inferred from homology"/>
<evidence type="ECO:0000256" key="3">
    <source>
        <dbReference type="ARBA" id="ARBA00023274"/>
    </source>
</evidence>
<dbReference type="PANTHER" id="PTHR13528">
    <property type="entry name" value="39S RIBOSOMAL PROTEIN L28, MITOCHONDRIAL"/>
    <property type="match status" value="1"/>
</dbReference>
<evidence type="ECO:0000256" key="2">
    <source>
        <dbReference type="ARBA" id="ARBA00022980"/>
    </source>
</evidence>
<reference evidence="7" key="1">
    <citation type="submission" date="2019-11" db="EMBL/GenBank/DDBJ databases">
        <title>Bipolaris sorokiniana Genome sequencing.</title>
        <authorList>
            <person name="Wang H."/>
        </authorList>
    </citation>
    <scope>NUCLEOTIDE SEQUENCE</scope>
</reference>
<dbReference type="FunFam" id="2.30.170.40:FF:000003">
    <property type="entry name" value="54S ribosomal protein L24"/>
    <property type="match status" value="1"/>
</dbReference>
<protein>
    <recommendedName>
        <fullName evidence="4">Large ribosomal subunit protein bL28m</fullName>
    </recommendedName>
</protein>
<keyword evidence="2" id="KW-0689">Ribosomal protein</keyword>
<evidence type="ECO:0000256" key="5">
    <source>
        <dbReference type="ARBA" id="ARBA00037226"/>
    </source>
</evidence>
<dbReference type="GO" id="GO:0005762">
    <property type="term" value="C:mitochondrial large ribosomal subunit"/>
    <property type="evidence" value="ECO:0007669"/>
    <property type="project" value="TreeGrafter"/>
</dbReference>
<organism evidence="7 8">
    <name type="scientific">Cochliobolus sativus</name>
    <name type="common">Common root rot and spot blotch fungus</name>
    <name type="synonym">Bipolaris sorokiniana</name>
    <dbReference type="NCBI Taxonomy" id="45130"/>
    <lineage>
        <taxon>Eukaryota</taxon>
        <taxon>Fungi</taxon>
        <taxon>Dikarya</taxon>
        <taxon>Ascomycota</taxon>
        <taxon>Pezizomycotina</taxon>
        <taxon>Dothideomycetes</taxon>
        <taxon>Pleosporomycetidae</taxon>
        <taxon>Pleosporales</taxon>
        <taxon>Pleosporineae</taxon>
        <taxon>Pleosporaceae</taxon>
        <taxon>Bipolaris</taxon>
    </lineage>
</organism>
<evidence type="ECO:0000256" key="6">
    <source>
        <dbReference type="SAM" id="MobiDB-lite"/>
    </source>
</evidence>
<keyword evidence="3" id="KW-0687">Ribonucleoprotein</keyword>
<comment type="caution">
    <text evidence="7">The sequence shown here is derived from an EMBL/GenBank/DDBJ whole genome shotgun (WGS) entry which is preliminary data.</text>
</comment>
<dbReference type="InterPro" id="IPR037147">
    <property type="entry name" value="Ribosomal_bL28_sf"/>
</dbReference>
<evidence type="ECO:0000313" key="8">
    <source>
        <dbReference type="Proteomes" id="UP000624244"/>
    </source>
</evidence>
<dbReference type="SUPFAM" id="SSF143800">
    <property type="entry name" value="L28p-like"/>
    <property type="match status" value="1"/>
</dbReference>
<dbReference type="GO" id="GO:0003735">
    <property type="term" value="F:structural constituent of ribosome"/>
    <property type="evidence" value="ECO:0007669"/>
    <property type="project" value="InterPro"/>
</dbReference>